<dbReference type="eggNOG" id="COG0163">
    <property type="taxonomic scope" value="Bacteria"/>
</dbReference>
<comment type="caution">
    <text evidence="7">Lacks conserved residue(s) required for the propagation of feature annotation.</text>
</comment>
<feature type="domain" description="Flavoprotein" evidence="8">
    <location>
        <begin position="2"/>
        <end position="173"/>
    </location>
</feature>
<dbReference type="InterPro" id="IPR036551">
    <property type="entry name" value="Flavin_trans-like"/>
</dbReference>
<keyword evidence="10" id="KW-1185">Reference proteome</keyword>
<dbReference type="PhylomeDB" id="Q2RSP2"/>
<evidence type="ECO:0000256" key="4">
    <source>
        <dbReference type="ARBA" id="ARBA00022679"/>
    </source>
</evidence>
<keyword evidence="4 7" id="KW-0808">Transferase</keyword>
<dbReference type="PANTHER" id="PTHR43374:SF1">
    <property type="entry name" value="FLAVIN PRENYLTRANSFERASE PAD1, MITOCHONDRIAL"/>
    <property type="match status" value="1"/>
</dbReference>
<dbReference type="GO" id="GO:0016831">
    <property type="term" value="F:carboxy-lyase activity"/>
    <property type="evidence" value="ECO:0007669"/>
    <property type="project" value="TreeGrafter"/>
</dbReference>
<keyword evidence="1 7" id="KW-0637">Prenyltransferase</keyword>
<dbReference type="Proteomes" id="UP000001929">
    <property type="component" value="Chromosome"/>
</dbReference>
<comment type="function">
    <text evidence="7">Flavin prenyltransferase that catalyzes the synthesis of the prenylated FMN cofactor (prenyl-FMN) for 4-hydroxy-3-polyprenylbenzoic acid decarboxylase UbiD. The prenyltransferase is metal-independent and links a dimethylallyl moiety from dimethylallyl monophosphate (DMAP) to the flavin N5 and C6 atoms of FMN.</text>
</comment>
<feature type="binding site" evidence="7">
    <location>
        <position position="153"/>
    </location>
    <ligand>
        <name>dimethylallyl phosphate</name>
        <dbReference type="ChEBI" id="CHEBI:88052"/>
    </ligand>
</feature>
<dbReference type="InterPro" id="IPR003382">
    <property type="entry name" value="Flavoprotein"/>
</dbReference>
<dbReference type="STRING" id="269796.Rru_A2053"/>
<dbReference type="EMBL" id="CP000230">
    <property type="protein sequence ID" value="ABC22853.1"/>
    <property type="molecule type" value="Genomic_DNA"/>
</dbReference>
<dbReference type="HAMAP" id="MF_01984">
    <property type="entry name" value="ubiX_pad"/>
    <property type="match status" value="1"/>
</dbReference>
<sequence length="203" mass="22089">MKRLIVGISGASGVLYGIRALEALRRLPDIESHLILSPAAGRTIVEETDLGIDQVTALADVVHSHRDIGAALASGSFRTLGMLIAPCSIKTLSGIVTCYDDNLMVRAADVCLKERRRLVLMVRETPLHAGHIDLMARATAHGAIIMPPVPAFYHRPKTLEDMVDHTVGRALDLFGIDNTLTKRWKDTPPEQTALNEAPSTQKL</sequence>
<dbReference type="NCBIfam" id="NF004685">
    <property type="entry name" value="PRK06029.1"/>
    <property type="match status" value="1"/>
</dbReference>
<comment type="similarity">
    <text evidence="6 7">Belongs to the UbiX/PAD1 family.</text>
</comment>
<dbReference type="Pfam" id="PF02441">
    <property type="entry name" value="Flavoprotein"/>
    <property type="match status" value="1"/>
</dbReference>
<dbReference type="PANTHER" id="PTHR43374">
    <property type="entry name" value="FLAVIN PRENYLTRANSFERASE"/>
    <property type="match status" value="1"/>
</dbReference>
<feature type="binding site" evidence="7">
    <location>
        <begin position="10"/>
        <end position="12"/>
    </location>
    <ligand>
        <name>FMN</name>
        <dbReference type="ChEBI" id="CHEBI:58210"/>
    </ligand>
</feature>
<feature type="binding site" evidence="7">
    <location>
        <position position="169"/>
    </location>
    <ligand>
        <name>dimethylallyl phosphate</name>
        <dbReference type="ChEBI" id="CHEBI:88052"/>
    </ligand>
</feature>
<evidence type="ECO:0000256" key="3">
    <source>
        <dbReference type="ARBA" id="ARBA00022643"/>
    </source>
</evidence>
<dbReference type="PATRIC" id="fig|269796.9.peg.2142"/>
<reference evidence="9 10" key="1">
    <citation type="journal article" date="2011" name="Stand. Genomic Sci.">
        <title>Complete genome sequence of Rhodospirillum rubrum type strain (S1).</title>
        <authorList>
            <person name="Munk A.C."/>
            <person name="Copeland A."/>
            <person name="Lucas S."/>
            <person name="Lapidus A."/>
            <person name="Del Rio T.G."/>
            <person name="Barry K."/>
            <person name="Detter J.C."/>
            <person name="Hammon N."/>
            <person name="Israni S."/>
            <person name="Pitluck S."/>
            <person name="Brettin T."/>
            <person name="Bruce D."/>
            <person name="Han C."/>
            <person name="Tapia R."/>
            <person name="Gilna P."/>
            <person name="Schmutz J."/>
            <person name="Larimer F."/>
            <person name="Land M."/>
            <person name="Kyrpides N.C."/>
            <person name="Mavromatis K."/>
            <person name="Richardson P."/>
            <person name="Rohde M."/>
            <person name="Goker M."/>
            <person name="Klenk H.P."/>
            <person name="Zhang Y."/>
            <person name="Roberts G.P."/>
            <person name="Reslewic S."/>
            <person name="Schwartz D.C."/>
        </authorList>
    </citation>
    <scope>NUCLEOTIDE SEQUENCE [LARGE SCALE GENOMIC DNA]</scope>
    <source>
        <strain evidence="10">ATCC 11170 / ATH 1.1.1 / DSM 467 / LMG 4362 / NCIMB 8255 / S1</strain>
    </source>
</reference>
<dbReference type="EC" id="2.5.1.129" evidence="7"/>
<feature type="binding site" evidence="7">
    <location>
        <begin position="88"/>
        <end position="91"/>
    </location>
    <ligand>
        <name>FMN</name>
        <dbReference type="ChEBI" id="CHEBI:58210"/>
    </ligand>
</feature>
<evidence type="ECO:0000256" key="1">
    <source>
        <dbReference type="ARBA" id="ARBA00022602"/>
    </source>
</evidence>
<name>Q2RSP2_RHORT</name>
<keyword evidence="3 7" id="KW-0288">FMN</keyword>
<feature type="binding site" evidence="7">
    <location>
        <position position="123"/>
    </location>
    <ligand>
        <name>FMN</name>
        <dbReference type="ChEBI" id="CHEBI:58210"/>
    </ligand>
</feature>
<evidence type="ECO:0000256" key="7">
    <source>
        <dbReference type="HAMAP-Rule" id="MF_01984"/>
    </source>
</evidence>
<evidence type="ECO:0000256" key="5">
    <source>
        <dbReference type="ARBA" id="ARBA00050612"/>
    </source>
</evidence>
<protein>
    <recommendedName>
        <fullName evidence="7">Flavin prenyltransferase UbiX</fullName>
        <ecNumber evidence="7">2.5.1.129</ecNumber>
    </recommendedName>
</protein>
<comment type="catalytic activity">
    <reaction evidence="5 7">
        <text>dimethylallyl phosphate + FMNH2 = prenylated FMNH2 + phosphate</text>
        <dbReference type="Rhea" id="RHEA:37743"/>
        <dbReference type="ChEBI" id="CHEBI:43474"/>
        <dbReference type="ChEBI" id="CHEBI:57618"/>
        <dbReference type="ChEBI" id="CHEBI:87467"/>
        <dbReference type="ChEBI" id="CHEBI:88052"/>
        <dbReference type="EC" id="2.5.1.129"/>
    </reaction>
</comment>
<evidence type="ECO:0000313" key="10">
    <source>
        <dbReference type="Proteomes" id="UP000001929"/>
    </source>
</evidence>
<evidence type="ECO:0000256" key="6">
    <source>
        <dbReference type="ARBA" id="ARBA00060793"/>
    </source>
</evidence>
<evidence type="ECO:0000259" key="8">
    <source>
        <dbReference type="Pfam" id="PF02441"/>
    </source>
</evidence>
<dbReference type="SUPFAM" id="SSF52507">
    <property type="entry name" value="Homo-oligomeric flavin-containing Cys decarboxylases, HFCD"/>
    <property type="match status" value="1"/>
</dbReference>
<proteinExistence type="inferred from homology"/>
<dbReference type="RefSeq" id="WP_011389806.1">
    <property type="nucleotide sequence ID" value="NC_007643.1"/>
</dbReference>
<dbReference type="KEGG" id="rru:Rru_A2053"/>
<accession>Q2RSP2</accession>
<dbReference type="InterPro" id="IPR004507">
    <property type="entry name" value="UbiX-like"/>
</dbReference>
<dbReference type="Gene3D" id="3.40.50.1950">
    <property type="entry name" value="Flavin prenyltransferase-like"/>
    <property type="match status" value="1"/>
</dbReference>
<dbReference type="FunFam" id="3.40.50.1950:FF:000001">
    <property type="entry name" value="Flavin prenyltransferase UbiX"/>
    <property type="match status" value="1"/>
</dbReference>
<organism evidence="9 10">
    <name type="scientific">Rhodospirillum rubrum (strain ATCC 11170 / ATH 1.1.1 / DSM 467 / LMG 4362 / NCIMB 8255 / S1)</name>
    <dbReference type="NCBI Taxonomy" id="269796"/>
    <lineage>
        <taxon>Bacteria</taxon>
        <taxon>Pseudomonadati</taxon>
        <taxon>Pseudomonadota</taxon>
        <taxon>Alphaproteobacteria</taxon>
        <taxon>Rhodospirillales</taxon>
        <taxon>Rhodospirillaceae</taxon>
        <taxon>Rhodospirillum</taxon>
    </lineage>
</organism>
<dbReference type="NCBIfam" id="TIGR00421">
    <property type="entry name" value="ubiX_pad"/>
    <property type="match status" value="1"/>
</dbReference>
<dbReference type="GO" id="GO:0106141">
    <property type="term" value="F:flavin prenyltransferase activity"/>
    <property type="evidence" value="ECO:0007669"/>
    <property type="project" value="UniProtKB-EC"/>
</dbReference>
<evidence type="ECO:0000256" key="2">
    <source>
        <dbReference type="ARBA" id="ARBA00022630"/>
    </source>
</evidence>
<dbReference type="HOGENOM" id="CLU_074522_0_1_5"/>
<feature type="binding site" evidence="7">
    <location>
        <position position="37"/>
    </location>
    <ligand>
        <name>FMN</name>
        <dbReference type="ChEBI" id="CHEBI:58210"/>
    </ligand>
</feature>
<dbReference type="AlphaFoldDB" id="Q2RSP2"/>
<gene>
    <name evidence="7" type="primary">ubiX</name>
    <name evidence="9" type="ordered locus">Rru_A2053</name>
</gene>
<evidence type="ECO:0000313" key="9">
    <source>
        <dbReference type="EMBL" id="ABC22853.1"/>
    </source>
</evidence>
<dbReference type="EnsemblBacteria" id="ABC22853">
    <property type="protein sequence ID" value="ABC22853"/>
    <property type="gene ID" value="Rru_A2053"/>
</dbReference>
<keyword evidence="2 7" id="KW-0285">Flavoprotein</keyword>